<accession>A0A5C6YWS2</accession>
<dbReference type="EMBL" id="VORT01000010">
    <property type="protein sequence ID" value="TXD72050.1"/>
    <property type="molecule type" value="Genomic_DNA"/>
</dbReference>
<comment type="caution">
    <text evidence="2">The sequence shown here is derived from an EMBL/GenBank/DDBJ whole genome shotgun (WGS) entry which is preliminary data.</text>
</comment>
<reference evidence="2 3" key="1">
    <citation type="submission" date="2019-08" db="EMBL/GenBank/DDBJ databases">
        <title>Genome of Aequorivita antarctica SW49 (type strain).</title>
        <authorList>
            <person name="Bowman J.P."/>
        </authorList>
    </citation>
    <scope>NUCLEOTIDE SEQUENCE [LARGE SCALE GENOMIC DNA]</scope>
    <source>
        <strain evidence="2 3">SW49</strain>
    </source>
</reference>
<dbReference type="SUPFAM" id="SSF53448">
    <property type="entry name" value="Nucleotide-diphospho-sugar transferases"/>
    <property type="match status" value="1"/>
</dbReference>
<dbReference type="PANTHER" id="PTHR43179:SF7">
    <property type="entry name" value="RHAMNOSYLTRANSFERASE WBBL"/>
    <property type="match status" value="1"/>
</dbReference>
<evidence type="ECO:0000313" key="2">
    <source>
        <dbReference type="EMBL" id="TXD72050.1"/>
    </source>
</evidence>
<gene>
    <name evidence="2" type="ORF">ESU54_13405</name>
</gene>
<proteinExistence type="predicted"/>
<dbReference type="CDD" id="cd04186">
    <property type="entry name" value="GT_2_like_c"/>
    <property type="match status" value="1"/>
</dbReference>
<dbReference type="OrthoDB" id="9771846at2"/>
<keyword evidence="2" id="KW-0808">Transferase</keyword>
<dbReference type="GO" id="GO:0016740">
    <property type="term" value="F:transferase activity"/>
    <property type="evidence" value="ECO:0007669"/>
    <property type="project" value="UniProtKB-KW"/>
</dbReference>
<dbReference type="InterPro" id="IPR029044">
    <property type="entry name" value="Nucleotide-diphossugar_trans"/>
</dbReference>
<dbReference type="Proteomes" id="UP000321497">
    <property type="component" value="Unassembled WGS sequence"/>
</dbReference>
<dbReference type="Gene3D" id="3.90.550.10">
    <property type="entry name" value="Spore Coat Polysaccharide Biosynthesis Protein SpsA, Chain A"/>
    <property type="match status" value="1"/>
</dbReference>
<dbReference type="AlphaFoldDB" id="A0A5C6YWS2"/>
<name>A0A5C6YWS2_9FLAO</name>
<evidence type="ECO:0000259" key="1">
    <source>
        <dbReference type="Pfam" id="PF00535"/>
    </source>
</evidence>
<dbReference type="RefSeq" id="WP_111845267.1">
    <property type="nucleotide sequence ID" value="NZ_UEGI01000015.1"/>
</dbReference>
<protein>
    <submittedName>
        <fullName evidence="2">Glycosyltransferase family 2 protein</fullName>
    </submittedName>
</protein>
<feature type="domain" description="Glycosyltransferase 2-like" evidence="1">
    <location>
        <begin position="4"/>
        <end position="180"/>
    </location>
</feature>
<organism evidence="2 3">
    <name type="scientific">Aequorivita antarctica</name>
    <dbReference type="NCBI Taxonomy" id="153266"/>
    <lineage>
        <taxon>Bacteria</taxon>
        <taxon>Pseudomonadati</taxon>
        <taxon>Bacteroidota</taxon>
        <taxon>Flavobacteriia</taxon>
        <taxon>Flavobacteriales</taxon>
        <taxon>Flavobacteriaceae</taxon>
        <taxon>Aequorivita</taxon>
    </lineage>
</organism>
<dbReference type="InterPro" id="IPR001173">
    <property type="entry name" value="Glyco_trans_2-like"/>
</dbReference>
<keyword evidence="3" id="KW-1185">Reference proteome</keyword>
<dbReference type="PANTHER" id="PTHR43179">
    <property type="entry name" value="RHAMNOSYLTRANSFERASE WBBL"/>
    <property type="match status" value="1"/>
</dbReference>
<evidence type="ECO:0000313" key="3">
    <source>
        <dbReference type="Proteomes" id="UP000321497"/>
    </source>
</evidence>
<dbReference type="Pfam" id="PF00535">
    <property type="entry name" value="Glycos_transf_2"/>
    <property type="match status" value="1"/>
</dbReference>
<sequence length="373" mass="42183">MKLSVVILNYNVHYFLEQCIRSVQKAIENWDAEIIVIDNDSKDDSCLMVKTLFPNVVLIENKENVGFSKANNQAVAIAKGDYVCILNPDTAVSKDTFRQAIEYSESIKNIGALGVYLMDGTGNFLPESKRNLPTPKVSLMKLSGFTKKYYAKHVSETSHGEVEVLVGAFMLLKRSIYNQVGGFDEDYFMYGEDIDLSYKITQAGYKNHYLGSVTVLHYKGESTKKDDAYFERFYGAMQIFYRKHFNKNFLLESSVSAGVALAKAKSKITSDKKAKSVPKLERNYFFTENIELLEKLSASTATVFQMASKNVHSQIILQNSLLVFDAEYISYEEIFQLMKQLKGHNNLFRIRPPGCNFIIGSDQSDEKGGVVVF</sequence>